<dbReference type="AlphaFoldDB" id="A0A9P4V1D8"/>
<reference evidence="2" key="1">
    <citation type="journal article" date="2020" name="Stud. Mycol.">
        <title>101 Dothideomycetes genomes: a test case for predicting lifestyles and emergence of pathogens.</title>
        <authorList>
            <person name="Haridas S."/>
            <person name="Albert R."/>
            <person name="Binder M."/>
            <person name="Bloem J."/>
            <person name="Labutti K."/>
            <person name="Salamov A."/>
            <person name="Andreopoulos B."/>
            <person name="Baker S."/>
            <person name="Barry K."/>
            <person name="Bills G."/>
            <person name="Bluhm B."/>
            <person name="Cannon C."/>
            <person name="Castanera R."/>
            <person name="Culley D."/>
            <person name="Daum C."/>
            <person name="Ezra D."/>
            <person name="Gonzalez J."/>
            <person name="Henrissat B."/>
            <person name="Kuo A."/>
            <person name="Liang C."/>
            <person name="Lipzen A."/>
            <person name="Lutzoni F."/>
            <person name="Magnuson J."/>
            <person name="Mondo S."/>
            <person name="Nolan M."/>
            <person name="Ohm R."/>
            <person name="Pangilinan J."/>
            <person name="Park H.-J."/>
            <person name="Ramirez L."/>
            <person name="Alfaro M."/>
            <person name="Sun H."/>
            <person name="Tritt A."/>
            <person name="Yoshinaga Y."/>
            <person name="Zwiers L.-H."/>
            <person name="Turgeon B."/>
            <person name="Goodwin S."/>
            <person name="Spatafora J."/>
            <person name="Crous P."/>
            <person name="Grigoriev I."/>
        </authorList>
    </citation>
    <scope>NUCLEOTIDE SEQUENCE</scope>
    <source>
        <strain evidence="2">CBS 125425</strain>
    </source>
</reference>
<evidence type="ECO:0000313" key="2">
    <source>
        <dbReference type="EMBL" id="KAF2733111.1"/>
    </source>
</evidence>
<evidence type="ECO:0000313" key="3">
    <source>
        <dbReference type="Proteomes" id="UP000799444"/>
    </source>
</evidence>
<keyword evidence="3" id="KW-1185">Reference proteome</keyword>
<comment type="caution">
    <text evidence="2">The sequence shown here is derived from an EMBL/GenBank/DDBJ whole genome shotgun (WGS) entry which is preliminary data.</text>
</comment>
<dbReference type="EMBL" id="ML996166">
    <property type="protein sequence ID" value="KAF2733111.1"/>
    <property type="molecule type" value="Genomic_DNA"/>
</dbReference>
<name>A0A9P4V1D8_9PLEO</name>
<sequence length="169" mass="18720">MCVPALTWQRSVDRHVTRQQEDSAPRIAPGNAWPLPAGSPMGRLPGRLPTCRHAASRRGRGRLHGPKRRLAEVEGDVEGAYRATTRDRHLHRPSTAASTARPVFEAVPAGLVRPASHRGRSSSHRPPARHRHDTSPFHASGAARAGWRRATVISQLVPPRWRRGWPGRL</sequence>
<evidence type="ECO:0000256" key="1">
    <source>
        <dbReference type="SAM" id="MobiDB-lite"/>
    </source>
</evidence>
<feature type="compositionally biased region" description="Basic and acidic residues" evidence="1">
    <location>
        <begin position="14"/>
        <end position="24"/>
    </location>
</feature>
<accession>A0A9P4V1D8</accession>
<feature type="region of interest" description="Disordered" evidence="1">
    <location>
        <begin position="111"/>
        <end position="145"/>
    </location>
</feature>
<feature type="region of interest" description="Disordered" evidence="1">
    <location>
        <begin position="14"/>
        <end position="44"/>
    </location>
</feature>
<protein>
    <submittedName>
        <fullName evidence="2">Uncharacterized protein</fullName>
    </submittedName>
</protein>
<organism evidence="2 3">
    <name type="scientific">Polyplosphaeria fusca</name>
    <dbReference type="NCBI Taxonomy" id="682080"/>
    <lineage>
        <taxon>Eukaryota</taxon>
        <taxon>Fungi</taxon>
        <taxon>Dikarya</taxon>
        <taxon>Ascomycota</taxon>
        <taxon>Pezizomycotina</taxon>
        <taxon>Dothideomycetes</taxon>
        <taxon>Pleosporomycetidae</taxon>
        <taxon>Pleosporales</taxon>
        <taxon>Tetraplosphaeriaceae</taxon>
        <taxon>Polyplosphaeria</taxon>
    </lineage>
</organism>
<dbReference type="Proteomes" id="UP000799444">
    <property type="component" value="Unassembled WGS sequence"/>
</dbReference>
<gene>
    <name evidence="2" type="ORF">EJ04DRAFT_606536</name>
</gene>
<proteinExistence type="predicted"/>
<feature type="non-terminal residue" evidence="2">
    <location>
        <position position="169"/>
    </location>
</feature>
<feature type="compositionally biased region" description="Basic residues" evidence="1">
    <location>
        <begin position="115"/>
        <end position="132"/>
    </location>
</feature>